<feature type="compositionally biased region" description="Basic and acidic residues" evidence="1">
    <location>
        <begin position="86"/>
        <end position="106"/>
    </location>
</feature>
<evidence type="ECO:0000313" key="2">
    <source>
        <dbReference type="EMBL" id="THD19036.1"/>
    </source>
</evidence>
<evidence type="ECO:0000313" key="3">
    <source>
        <dbReference type="Proteomes" id="UP000230066"/>
    </source>
</evidence>
<evidence type="ECO:0000256" key="1">
    <source>
        <dbReference type="SAM" id="MobiDB-lite"/>
    </source>
</evidence>
<dbReference type="AlphaFoldDB" id="A0A4E0QZR6"/>
<comment type="caution">
    <text evidence="2">The sequence shown here is derived from an EMBL/GenBank/DDBJ whole genome shotgun (WGS) entry which is preliminary data.</text>
</comment>
<feature type="region of interest" description="Disordered" evidence="1">
    <location>
        <begin position="30"/>
        <end position="69"/>
    </location>
</feature>
<dbReference type="Proteomes" id="UP000230066">
    <property type="component" value="Unassembled WGS sequence"/>
</dbReference>
<keyword evidence="3" id="KW-1185">Reference proteome</keyword>
<dbReference type="EMBL" id="JXXN02007606">
    <property type="protein sequence ID" value="THD19036.1"/>
    <property type="molecule type" value="Genomic_DNA"/>
</dbReference>
<organism evidence="2 3">
    <name type="scientific">Fasciola hepatica</name>
    <name type="common">Liver fluke</name>
    <dbReference type="NCBI Taxonomy" id="6192"/>
    <lineage>
        <taxon>Eukaryota</taxon>
        <taxon>Metazoa</taxon>
        <taxon>Spiralia</taxon>
        <taxon>Lophotrochozoa</taxon>
        <taxon>Platyhelminthes</taxon>
        <taxon>Trematoda</taxon>
        <taxon>Digenea</taxon>
        <taxon>Plagiorchiida</taxon>
        <taxon>Echinostomata</taxon>
        <taxon>Echinostomatoidea</taxon>
        <taxon>Fasciolidae</taxon>
        <taxon>Fasciola</taxon>
    </lineage>
</organism>
<feature type="region of interest" description="Disordered" evidence="1">
    <location>
        <begin position="83"/>
        <end position="106"/>
    </location>
</feature>
<protein>
    <submittedName>
        <fullName evidence="2">Uncharacterized protein</fullName>
    </submittedName>
</protein>
<proteinExistence type="predicted"/>
<accession>A0A4E0QZR6</accession>
<sequence length="106" mass="11652">MFQRRCCPRSRLPVSSAEDVLRFPLRHASIISRGPGSNGKGIKQRDAPITSDAESSAIPEGKSTTKDKSLICPVDNLLSGPLGFTAKKEERRSSRVSPRTKEQLLF</sequence>
<name>A0A4E0QZR6_FASHE</name>
<reference evidence="2" key="1">
    <citation type="submission" date="2019-03" db="EMBL/GenBank/DDBJ databases">
        <title>Improved annotation for the trematode Fasciola hepatica.</title>
        <authorList>
            <person name="Choi Y.-J."/>
            <person name="Martin J."/>
            <person name="Mitreva M."/>
        </authorList>
    </citation>
    <scope>NUCLEOTIDE SEQUENCE [LARGE SCALE GENOMIC DNA]</scope>
</reference>
<gene>
    <name evidence="2" type="ORF">D915_010219</name>
</gene>